<evidence type="ECO:0000313" key="6">
    <source>
        <dbReference type="Proteomes" id="UP000467132"/>
    </source>
</evidence>
<dbReference type="SMART" id="SM00342">
    <property type="entry name" value="HTH_ARAC"/>
    <property type="match status" value="1"/>
</dbReference>
<dbReference type="RefSeq" id="WP_160198481.1">
    <property type="nucleotide sequence ID" value="NZ_QXXA01000018.1"/>
</dbReference>
<dbReference type="InterPro" id="IPR053142">
    <property type="entry name" value="PchR_regulatory_protein"/>
</dbReference>
<dbReference type="Proteomes" id="UP000467132">
    <property type="component" value="Unassembled WGS sequence"/>
</dbReference>
<keyword evidence="1" id="KW-0805">Transcription regulation</keyword>
<dbReference type="PANTHER" id="PTHR47893:SF1">
    <property type="entry name" value="REGULATORY PROTEIN PCHR"/>
    <property type="match status" value="1"/>
</dbReference>
<keyword evidence="2" id="KW-0238">DNA-binding</keyword>
<protein>
    <submittedName>
        <fullName evidence="5">AraC family transcriptional regulator</fullName>
    </submittedName>
</protein>
<dbReference type="PRINTS" id="PR00032">
    <property type="entry name" value="HTHARAC"/>
</dbReference>
<evidence type="ECO:0000259" key="4">
    <source>
        <dbReference type="PROSITE" id="PS01124"/>
    </source>
</evidence>
<accession>A0A845QYH5</accession>
<dbReference type="PANTHER" id="PTHR47893">
    <property type="entry name" value="REGULATORY PROTEIN PCHR"/>
    <property type="match status" value="1"/>
</dbReference>
<sequence>MEEYRNINEIYFDLMENNFLNKTVTKPTSVEYKVKDYLGCGVINRIILNKGLEFCVCKNHTFSRKLLNSQLNEKQFVEITYCIDGEATVNLDIHKDFIKFKKGDLIFYRNHNLSQSECFNIELKNYTGITVGIDDNMLKKFFFSECEETMLKQWEKSLNVIFGECTHLKVKAPPVIEWDMKELLNYNFKDVTSFLLCQSKLIEVISKSINYGISKRTDITLTKLDKEYICKAKDILTRNIEYPPSIEALSEMCNTNSYKLKKGFKELFNKTPYGYLREVRMYKGKYLLENTDMNISEIASCVGYTNPSKFSEAFKIKFNITPSEYRQVHKNI</sequence>
<reference evidence="5 6" key="1">
    <citation type="submission" date="2018-08" db="EMBL/GenBank/DDBJ databases">
        <title>Murine metabolic-syndrome-specific gut microbial biobank.</title>
        <authorList>
            <person name="Liu C."/>
        </authorList>
    </citation>
    <scope>NUCLEOTIDE SEQUENCE [LARGE SCALE GENOMIC DNA]</scope>
    <source>
        <strain evidence="5 6">583</strain>
    </source>
</reference>
<name>A0A845QYH5_9CLOT</name>
<feature type="domain" description="HTH araC/xylS-type" evidence="4">
    <location>
        <begin position="230"/>
        <end position="328"/>
    </location>
</feature>
<dbReference type="AlphaFoldDB" id="A0A845QYH5"/>
<dbReference type="Pfam" id="PF12833">
    <property type="entry name" value="HTH_18"/>
    <property type="match status" value="1"/>
</dbReference>
<keyword evidence="6" id="KW-1185">Reference proteome</keyword>
<dbReference type="InterPro" id="IPR020449">
    <property type="entry name" value="Tscrpt_reg_AraC-type_HTH"/>
</dbReference>
<comment type="caution">
    <text evidence="5">The sequence shown here is derived from an EMBL/GenBank/DDBJ whole genome shotgun (WGS) entry which is preliminary data.</text>
</comment>
<evidence type="ECO:0000256" key="3">
    <source>
        <dbReference type="ARBA" id="ARBA00023163"/>
    </source>
</evidence>
<dbReference type="GO" id="GO:0003700">
    <property type="term" value="F:DNA-binding transcription factor activity"/>
    <property type="evidence" value="ECO:0007669"/>
    <property type="project" value="InterPro"/>
</dbReference>
<evidence type="ECO:0000313" key="5">
    <source>
        <dbReference type="EMBL" id="NBI08017.1"/>
    </source>
</evidence>
<keyword evidence="3" id="KW-0804">Transcription</keyword>
<gene>
    <name evidence="5" type="ORF">D3Z33_14235</name>
</gene>
<dbReference type="InterPro" id="IPR009057">
    <property type="entry name" value="Homeodomain-like_sf"/>
</dbReference>
<dbReference type="OrthoDB" id="9772607at2"/>
<proteinExistence type="predicted"/>
<dbReference type="PROSITE" id="PS01124">
    <property type="entry name" value="HTH_ARAC_FAMILY_2"/>
    <property type="match status" value="1"/>
</dbReference>
<dbReference type="EMBL" id="QXXA01000018">
    <property type="protein sequence ID" value="NBI08017.1"/>
    <property type="molecule type" value="Genomic_DNA"/>
</dbReference>
<evidence type="ECO:0000256" key="2">
    <source>
        <dbReference type="ARBA" id="ARBA00023125"/>
    </source>
</evidence>
<dbReference type="InterPro" id="IPR018060">
    <property type="entry name" value="HTH_AraC"/>
</dbReference>
<dbReference type="Gene3D" id="1.10.10.60">
    <property type="entry name" value="Homeodomain-like"/>
    <property type="match status" value="2"/>
</dbReference>
<evidence type="ECO:0000256" key="1">
    <source>
        <dbReference type="ARBA" id="ARBA00023015"/>
    </source>
</evidence>
<dbReference type="SUPFAM" id="SSF46689">
    <property type="entry name" value="Homeodomain-like"/>
    <property type="match status" value="2"/>
</dbReference>
<dbReference type="GO" id="GO:0043565">
    <property type="term" value="F:sequence-specific DNA binding"/>
    <property type="evidence" value="ECO:0007669"/>
    <property type="project" value="InterPro"/>
</dbReference>
<organism evidence="5 6">
    <name type="scientific">Senegalia massiliensis</name>
    <dbReference type="NCBI Taxonomy" id="1720316"/>
    <lineage>
        <taxon>Bacteria</taxon>
        <taxon>Bacillati</taxon>
        <taxon>Bacillota</taxon>
        <taxon>Clostridia</taxon>
        <taxon>Eubacteriales</taxon>
        <taxon>Clostridiaceae</taxon>
        <taxon>Senegalia</taxon>
    </lineage>
</organism>